<dbReference type="InterPro" id="IPR051786">
    <property type="entry name" value="ASN_synthetase/amidase"/>
</dbReference>
<organism evidence="7 8">
    <name type="scientific">Ktedonosporobacter rubrisoli</name>
    <dbReference type="NCBI Taxonomy" id="2509675"/>
    <lineage>
        <taxon>Bacteria</taxon>
        <taxon>Bacillati</taxon>
        <taxon>Chloroflexota</taxon>
        <taxon>Ktedonobacteria</taxon>
        <taxon>Ktedonobacterales</taxon>
        <taxon>Ktedonosporobacteraceae</taxon>
        <taxon>Ktedonosporobacter</taxon>
    </lineage>
</organism>
<dbReference type="Gene3D" id="3.40.50.620">
    <property type="entry name" value="HUPs"/>
    <property type="match status" value="1"/>
</dbReference>
<protein>
    <recommendedName>
        <fullName evidence="2">asparagine synthase (glutamine-hydrolyzing)</fullName>
        <ecNumber evidence="2">6.3.5.4</ecNumber>
    </recommendedName>
</protein>
<dbReference type="GO" id="GO:0006529">
    <property type="term" value="P:asparagine biosynthetic process"/>
    <property type="evidence" value="ECO:0007669"/>
    <property type="project" value="UniProtKB-KW"/>
</dbReference>
<dbReference type="RefSeq" id="WP_129893907.1">
    <property type="nucleotide sequence ID" value="NZ_CP035758.1"/>
</dbReference>
<name>A0A4P6K3K0_KTERU</name>
<evidence type="ECO:0000259" key="6">
    <source>
        <dbReference type="Pfam" id="PF00733"/>
    </source>
</evidence>
<evidence type="ECO:0000256" key="4">
    <source>
        <dbReference type="ARBA" id="ARBA00048741"/>
    </source>
</evidence>
<dbReference type="KEGG" id="kbs:EPA93_45505"/>
<feature type="region of interest" description="Disordered" evidence="5">
    <location>
        <begin position="1"/>
        <end position="40"/>
    </location>
</feature>
<keyword evidence="3" id="KW-0061">Asparagine biosynthesis</keyword>
<dbReference type="GO" id="GO:0004066">
    <property type="term" value="F:asparagine synthase (glutamine-hydrolyzing) activity"/>
    <property type="evidence" value="ECO:0007669"/>
    <property type="project" value="UniProtKB-EC"/>
</dbReference>
<dbReference type="Proteomes" id="UP000290365">
    <property type="component" value="Chromosome"/>
</dbReference>
<dbReference type="EC" id="6.3.5.4" evidence="2"/>
<dbReference type="SUPFAM" id="SSF52402">
    <property type="entry name" value="Adenine nucleotide alpha hydrolases-like"/>
    <property type="match status" value="1"/>
</dbReference>
<keyword evidence="8" id="KW-1185">Reference proteome</keyword>
<evidence type="ECO:0000256" key="1">
    <source>
        <dbReference type="ARBA" id="ARBA00005187"/>
    </source>
</evidence>
<dbReference type="Pfam" id="PF00733">
    <property type="entry name" value="Asn_synthase"/>
    <property type="match status" value="1"/>
</dbReference>
<comment type="pathway">
    <text evidence="1">Amino-acid biosynthesis; L-asparagine biosynthesis; L-asparagine from L-aspartate (L-Gln route): step 1/1.</text>
</comment>
<dbReference type="AlphaFoldDB" id="A0A4P6K3K0"/>
<sequence length="131" mass="14312">MRGKNIVNEEDSPAPPLRLGTCSDEDGVSEGNVKGTSQQSVPCSLEMRAHDLPSAGQVETSYLLCKAMKEDATVAISGEAADEIFGGYPWLYSEEAMNTPIFPWFAVMREQAGGISRQHHLTLYRLIDSCC</sequence>
<feature type="domain" description="Asparagine synthetase" evidence="6">
    <location>
        <begin position="51"/>
        <end position="123"/>
    </location>
</feature>
<dbReference type="PANTHER" id="PTHR43284:SF1">
    <property type="entry name" value="ASPARAGINE SYNTHETASE"/>
    <property type="match status" value="1"/>
</dbReference>
<keyword evidence="3" id="KW-0028">Amino-acid biosynthesis</keyword>
<gene>
    <name evidence="7" type="ORF">EPA93_45505</name>
</gene>
<comment type="catalytic activity">
    <reaction evidence="4">
        <text>L-aspartate + L-glutamine + ATP + H2O = L-asparagine + L-glutamate + AMP + diphosphate + H(+)</text>
        <dbReference type="Rhea" id="RHEA:12228"/>
        <dbReference type="ChEBI" id="CHEBI:15377"/>
        <dbReference type="ChEBI" id="CHEBI:15378"/>
        <dbReference type="ChEBI" id="CHEBI:29985"/>
        <dbReference type="ChEBI" id="CHEBI:29991"/>
        <dbReference type="ChEBI" id="CHEBI:30616"/>
        <dbReference type="ChEBI" id="CHEBI:33019"/>
        <dbReference type="ChEBI" id="CHEBI:58048"/>
        <dbReference type="ChEBI" id="CHEBI:58359"/>
        <dbReference type="ChEBI" id="CHEBI:456215"/>
        <dbReference type="EC" id="6.3.5.4"/>
    </reaction>
</comment>
<dbReference type="InterPro" id="IPR014729">
    <property type="entry name" value="Rossmann-like_a/b/a_fold"/>
</dbReference>
<dbReference type="InterPro" id="IPR001962">
    <property type="entry name" value="Asn_synthase"/>
</dbReference>
<evidence type="ECO:0000256" key="5">
    <source>
        <dbReference type="SAM" id="MobiDB-lite"/>
    </source>
</evidence>
<dbReference type="OrthoDB" id="9763290at2"/>
<evidence type="ECO:0000313" key="7">
    <source>
        <dbReference type="EMBL" id="QBD82838.1"/>
    </source>
</evidence>
<dbReference type="PANTHER" id="PTHR43284">
    <property type="entry name" value="ASPARAGINE SYNTHETASE (GLUTAMINE-HYDROLYZING)"/>
    <property type="match status" value="1"/>
</dbReference>
<evidence type="ECO:0000256" key="2">
    <source>
        <dbReference type="ARBA" id="ARBA00012737"/>
    </source>
</evidence>
<dbReference type="EMBL" id="CP035758">
    <property type="protein sequence ID" value="QBD82838.1"/>
    <property type="molecule type" value="Genomic_DNA"/>
</dbReference>
<proteinExistence type="predicted"/>
<evidence type="ECO:0000313" key="8">
    <source>
        <dbReference type="Proteomes" id="UP000290365"/>
    </source>
</evidence>
<accession>A0A4P6K3K0</accession>
<reference evidence="7 8" key="1">
    <citation type="submission" date="2019-01" db="EMBL/GenBank/DDBJ databases">
        <title>Ktedonosporobacter rubrisoli SCAWS-G2.</title>
        <authorList>
            <person name="Huang Y."/>
            <person name="Yan B."/>
        </authorList>
    </citation>
    <scope>NUCLEOTIDE SEQUENCE [LARGE SCALE GENOMIC DNA]</scope>
    <source>
        <strain evidence="7 8">SCAWS-G2</strain>
    </source>
</reference>
<evidence type="ECO:0000256" key="3">
    <source>
        <dbReference type="ARBA" id="ARBA00022888"/>
    </source>
</evidence>